<evidence type="ECO:0000313" key="4">
    <source>
        <dbReference type="Proteomes" id="UP001596083"/>
    </source>
</evidence>
<dbReference type="RefSeq" id="WP_390313576.1">
    <property type="nucleotide sequence ID" value="NZ_JBHSPB010000001.1"/>
</dbReference>
<name>A0ABW0YUX5_9ACTN</name>
<reference evidence="4" key="1">
    <citation type="journal article" date="2019" name="Int. J. Syst. Evol. Microbiol.">
        <title>The Global Catalogue of Microorganisms (GCM) 10K type strain sequencing project: providing services to taxonomists for standard genome sequencing and annotation.</title>
        <authorList>
            <consortium name="The Broad Institute Genomics Platform"/>
            <consortium name="The Broad Institute Genome Sequencing Center for Infectious Disease"/>
            <person name="Wu L."/>
            <person name="Ma J."/>
        </authorList>
    </citation>
    <scope>NUCLEOTIDE SEQUENCE [LARGE SCALE GENOMIC DNA]</scope>
    <source>
        <strain evidence="4">CGMCC 4.7304</strain>
    </source>
</reference>
<evidence type="ECO:0000256" key="1">
    <source>
        <dbReference type="SAM" id="MobiDB-lite"/>
    </source>
</evidence>
<feature type="chain" id="PRO_5046399811" description="Lipoprotein" evidence="2">
    <location>
        <begin position="24"/>
        <end position="122"/>
    </location>
</feature>
<evidence type="ECO:0000313" key="3">
    <source>
        <dbReference type="EMBL" id="MFC5718608.1"/>
    </source>
</evidence>
<protein>
    <recommendedName>
        <fullName evidence="5">Lipoprotein</fullName>
    </recommendedName>
</protein>
<dbReference type="Proteomes" id="UP001596083">
    <property type="component" value="Unassembled WGS sequence"/>
</dbReference>
<feature type="signal peptide" evidence="2">
    <location>
        <begin position="1"/>
        <end position="23"/>
    </location>
</feature>
<comment type="caution">
    <text evidence="3">The sequence shown here is derived from an EMBL/GenBank/DDBJ whole genome shotgun (WGS) entry which is preliminary data.</text>
</comment>
<gene>
    <name evidence="3" type="ORF">ACFP1Z_00225</name>
</gene>
<dbReference type="PROSITE" id="PS51257">
    <property type="entry name" value="PROKAR_LIPOPROTEIN"/>
    <property type="match status" value="1"/>
</dbReference>
<keyword evidence="2" id="KW-0732">Signal</keyword>
<proteinExistence type="predicted"/>
<sequence length="122" mass="11931">MRRTARLRTYRVLAAVGTGVAAAAALVAGCTDTTDSHSHSPVLPDSRSHGGDSVPPVPAPSKDDGLDIPGLGFTGTPPAETAPSCPPGISPEADGVCSPLFPQGPGISQSAAVSGPAPAANP</sequence>
<evidence type="ECO:0008006" key="5">
    <source>
        <dbReference type="Google" id="ProtNLM"/>
    </source>
</evidence>
<dbReference type="EMBL" id="JBHSPB010000001">
    <property type="protein sequence ID" value="MFC5718608.1"/>
    <property type="molecule type" value="Genomic_DNA"/>
</dbReference>
<evidence type="ECO:0000256" key="2">
    <source>
        <dbReference type="SAM" id="SignalP"/>
    </source>
</evidence>
<accession>A0ABW0YUX5</accession>
<feature type="region of interest" description="Disordered" evidence="1">
    <location>
        <begin position="31"/>
        <end position="122"/>
    </location>
</feature>
<organism evidence="3 4">
    <name type="scientific">Streptomyces gamaensis</name>
    <dbReference type="NCBI Taxonomy" id="1763542"/>
    <lineage>
        <taxon>Bacteria</taxon>
        <taxon>Bacillati</taxon>
        <taxon>Actinomycetota</taxon>
        <taxon>Actinomycetes</taxon>
        <taxon>Kitasatosporales</taxon>
        <taxon>Streptomycetaceae</taxon>
        <taxon>Streptomyces</taxon>
    </lineage>
</organism>
<keyword evidence="4" id="KW-1185">Reference proteome</keyword>